<proteinExistence type="predicted"/>
<name>A0ABP6X3F1_9ACTN</name>
<evidence type="ECO:0000313" key="3">
    <source>
        <dbReference type="Proteomes" id="UP001500630"/>
    </source>
</evidence>
<accession>A0ABP6X3F1</accession>
<organism evidence="2 3">
    <name type="scientific">Nonomuraea rosea</name>
    <dbReference type="NCBI Taxonomy" id="638574"/>
    <lineage>
        <taxon>Bacteria</taxon>
        <taxon>Bacillati</taxon>
        <taxon>Actinomycetota</taxon>
        <taxon>Actinomycetes</taxon>
        <taxon>Streptosporangiales</taxon>
        <taxon>Streptosporangiaceae</taxon>
        <taxon>Nonomuraea</taxon>
    </lineage>
</organism>
<reference evidence="3" key="1">
    <citation type="journal article" date="2019" name="Int. J. Syst. Evol. Microbiol.">
        <title>The Global Catalogue of Microorganisms (GCM) 10K type strain sequencing project: providing services to taxonomists for standard genome sequencing and annotation.</title>
        <authorList>
            <consortium name="The Broad Institute Genomics Platform"/>
            <consortium name="The Broad Institute Genome Sequencing Center for Infectious Disease"/>
            <person name="Wu L."/>
            <person name="Ma J."/>
        </authorList>
    </citation>
    <scope>NUCLEOTIDE SEQUENCE [LARGE SCALE GENOMIC DNA]</scope>
    <source>
        <strain evidence="3">JCM 17326</strain>
    </source>
</reference>
<keyword evidence="3" id="KW-1185">Reference proteome</keyword>
<comment type="caution">
    <text evidence="2">The sequence shown here is derived from an EMBL/GenBank/DDBJ whole genome shotgun (WGS) entry which is preliminary data.</text>
</comment>
<sequence>MADTRDQRTNGTSIRDFGPECGQVDPAEDGKQTNDVRRSGVMAGQIVVGVDGSAAAAVEGAAARRRLGVRAAVEPQFGGERP</sequence>
<dbReference type="Proteomes" id="UP001500630">
    <property type="component" value="Unassembled WGS sequence"/>
</dbReference>
<protein>
    <submittedName>
        <fullName evidence="2">Uncharacterized protein</fullName>
    </submittedName>
</protein>
<evidence type="ECO:0000313" key="2">
    <source>
        <dbReference type="EMBL" id="GAA3560256.1"/>
    </source>
</evidence>
<gene>
    <name evidence="2" type="ORF">GCM10022419_046120</name>
</gene>
<evidence type="ECO:0000256" key="1">
    <source>
        <dbReference type="SAM" id="MobiDB-lite"/>
    </source>
</evidence>
<dbReference type="EMBL" id="BAABDQ010000009">
    <property type="protein sequence ID" value="GAA3560256.1"/>
    <property type="molecule type" value="Genomic_DNA"/>
</dbReference>
<feature type="region of interest" description="Disordered" evidence="1">
    <location>
        <begin position="1"/>
        <end position="37"/>
    </location>
</feature>
<feature type="compositionally biased region" description="Basic and acidic residues" evidence="1">
    <location>
        <begin position="28"/>
        <end position="37"/>
    </location>
</feature>